<dbReference type="GO" id="GO:0004106">
    <property type="term" value="F:chorismate mutase activity"/>
    <property type="evidence" value="ECO:0007669"/>
    <property type="project" value="UniProtKB-EC"/>
</dbReference>
<dbReference type="SUPFAM" id="SSF48600">
    <property type="entry name" value="Chorismate mutase II"/>
    <property type="match status" value="1"/>
</dbReference>
<protein>
    <recommendedName>
        <fullName evidence="1">chorismate mutase</fullName>
        <ecNumber evidence="1">5.4.99.5</ecNumber>
    </recommendedName>
</protein>
<dbReference type="SMART" id="SM00830">
    <property type="entry name" value="CM_2"/>
    <property type="match status" value="1"/>
</dbReference>
<dbReference type="InterPro" id="IPR010957">
    <property type="entry name" value="G/b/e-P-prot_chorismate_mutase"/>
</dbReference>
<evidence type="ECO:0000313" key="4">
    <source>
        <dbReference type="Proteomes" id="UP001271769"/>
    </source>
</evidence>
<dbReference type="PROSITE" id="PS51168">
    <property type="entry name" value="CHORISMATE_MUT_2"/>
    <property type="match status" value="1"/>
</dbReference>
<keyword evidence="4" id="KW-1185">Reference proteome</keyword>
<proteinExistence type="predicted"/>
<dbReference type="InterPro" id="IPR036979">
    <property type="entry name" value="CM_dom_sf"/>
</dbReference>
<evidence type="ECO:0000259" key="2">
    <source>
        <dbReference type="PROSITE" id="PS51168"/>
    </source>
</evidence>
<name>A0ABU5DVD4_9PROT</name>
<dbReference type="InterPro" id="IPR002701">
    <property type="entry name" value="CM_II_prokaryot"/>
</dbReference>
<dbReference type="InterPro" id="IPR036263">
    <property type="entry name" value="Chorismate_II_sf"/>
</dbReference>
<keyword evidence="3" id="KW-0413">Isomerase</keyword>
<dbReference type="Pfam" id="PF01817">
    <property type="entry name" value="CM_2"/>
    <property type="match status" value="1"/>
</dbReference>
<dbReference type="EMBL" id="JAXCLX010000001">
    <property type="protein sequence ID" value="MDY0871262.1"/>
    <property type="molecule type" value="Genomic_DNA"/>
</dbReference>
<organism evidence="3 4">
    <name type="scientific">Dongia rigui</name>
    <dbReference type="NCBI Taxonomy" id="940149"/>
    <lineage>
        <taxon>Bacteria</taxon>
        <taxon>Pseudomonadati</taxon>
        <taxon>Pseudomonadota</taxon>
        <taxon>Alphaproteobacteria</taxon>
        <taxon>Rhodospirillales</taxon>
        <taxon>Dongiaceae</taxon>
        <taxon>Dongia</taxon>
    </lineage>
</organism>
<evidence type="ECO:0000313" key="3">
    <source>
        <dbReference type="EMBL" id="MDY0871262.1"/>
    </source>
</evidence>
<dbReference type="Gene3D" id="1.20.59.10">
    <property type="entry name" value="Chorismate mutase"/>
    <property type="match status" value="1"/>
</dbReference>
<gene>
    <name evidence="3" type="primary">pheA</name>
    <name evidence="3" type="ORF">SMD31_04995</name>
</gene>
<dbReference type="RefSeq" id="WP_320499667.1">
    <property type="nucleotide sequence ID" value="NZ_JAXCLX010000001.1"/>
</dbReference>
<comment type="caution">
    <text evidence="3">The sequence shown here is derived from an EMBL/GenBank/DDBJ whole genome shotgun (WGS) entry which is preliminary data.</text>
</comment>
<dbReference type="EC" id="5.4.99.5" evidence="1"/>
<evidence type="ECO:0000256" key="1">
    <source>
        <dbReference type="ARBA" id="ARBA00012404"/>
    </source>
</evidence>
<dbReference type="NCBIfam" id="TIGR01807">
    <property type="entry name" value="CM_P2"/>
    <property type="match status" value="1"/>
</dbReference>
<accession>A0ABU5DVD4</accession>
<sequence length="312" mass="33551">MQGPNGTGDGSGGNSGDELVRLRHKIDAIDSQLHDLLMQRTELAVAVGAAKAAKQPLTGDSPAEGAKFIRPAREAKILRRLTARHQGKLPKSVVVRMWREMISALLQVEGPFAVAVYAPASQPGFWDVARDHYGSRVKLLTFSRVDRALSAVMDGSATVAVLPFPREDETGPWWRRLVGSAQLPHVIARLPFGDPGNQRNPDLQALVVGRTPTEPTDRDHSLLVLETAEPVSRSTFRQALAGVGLTTSFIHGGRDQLEADLNLAEVAGYIDGHDPRLGLVASALGKGARLHSIGSYAEPLTKEELADEPSGH</sequence>
<feature type="domain" description="Chorismate mutase" evidence="2">
    <location>
        <begin position="13"/>
        <end position="113"/>
    </location>
</feature>
<dbReference type="Proteomes" id="UP001271769">
    <property type="component" value="Unassembled WGS sequence"/>
</dbReference>
<reference evidence="3 4" key="1">
    <citation type="journal article" date="2013" name="Antonie Van Leeuwenhoek">
        <title>Dongia rigui sp. nov., isolated from freshwater of a large wetland in Korea.</title>
        <authorList>
            <person name="Baik K.S."/>
            <person name="Hwang Y.M."/>
            <person name="Choi J.S."/>
            <person name="Kwon J."/>
            <person name="Seong C.N."/>
        </authorList>
    </citation>
    <scope>NUCLEOTIDE SEQUENCE [LARGE SCALE GENOMIC DNA]</scope>
    <source>
        <strain evidence="3 4">04SU4-P</strain>
    </source>
</reference>